<dbReference type="GO" id="GO:0016491">
    <property type="term" value="F:oxidoreductase activity"/>
    <property type="evidence" value="ECO:0007669"/>
    <property type="project" value="UniProtKB-KW"/>
</dbReference>
<evidence type="ECO:0000256" key="1">
    <source>
        <dbReference type="SAM" id="Phobius"/>
    </source>
</evidence>
<dbReference type="Gene3D" id="1.20.120.1200">
    <property type="entry name" value="NADH-ubiquinone/plastoquinone oxidoreductase chain 6, subunit NuoJ"/>
    <property type="match status" value="1"/>
</dbReference>
<evidence type="ECO:0000313" key="2">
    <source>
        <dbReference type="EMBL" id="KUG26495.1"/>
    </source>
</evidence>
<dbReference type="AlphaFoldDB" id="A0A0W8G015"/>
<dbReference type="EMBL" id="LNQE01000454">
    <property type="protein sequence ID" value="KUG26495.1"/>
    <property type="molecule type" value="Genomic_DNA"/>
</dbReference>
<feature type="transmembrane region" description="Helical" evidence="1">
    <location>
        <begin position="6"/>
        <end position="23"/>
    </location>
</feature>
<feature type="transmembrane region" description="Helical" evidence="1">
    <location>
        <begin position="138"/>
        <end position="160"/>
    </location>
</feature>
<keyword evidence="2" id="KW-0830">Ubiquinone</keyword>
<protein>
    <submittedName>
        <fullName evidence="2">Nadh-ubiquinone oxidoreductase chain j</fullName>
        <ecNumber evidence="2">1.6.5.3</ecNumber>
    </submittedName>
</protein>
<dbReference type="Pfam" id="PF00499">
    <property type="entry name" value="Oxidored_q3"/>
    <property type="match status" value="1"/>
</dbReference>
<proteinExistence type="predicted"/>
<gene>
    <name evidence="2" type="ORF">ASZ90_003663</name>
</gene>
<comment type="caution">
    <text evidence="2">The sequence shown here is derived from an EMBL/GenBank/DDBJ whole genome shotgun (WGS) entry which is preliminary data.</text>
</comment>
<feature type="transmembrane region" description="Helical" evidence="1">
    <location>
        <begin position="32"/>
        <end position="49"/>
    </location>
</feature>
<sequence length="165" mass="18137">MSIYDVIFYLFAILTLGSGYLVVTSKNIVHSAFYLLFTFFGVAGLYVLLGADFIAIVQLMVYVGGILILLLFGVMLTNKITDVKIRTGTIHIIPAVIGTGLFMGVLVSMMLRTNWKSEPGEIPFTTMYGLGRILLTDYVLVFELLAMLLLIALIGAASIARRDDE</sequence>
<keyword evidence="1" id="KW-1133">Transmembrane helix</keyword>
<dbReference type="InterPro" id="IPR001457">
    <property type="entry name" value="NADH_UbQ/plastoQ_OxRdtase_su6"/>
</dbReference>
<dbReference type="GO" id="GO:0008137">
    <property type="term" value="F:NADH dehydrogenase (ubiquinone) activity"/>
    <property type="evidence" value="ECO:0007669"/>
    <property type="project" value="InterPro"/>
</dbReference>
<name>A0A0W8G015_9ZZZZ</name>
<organism evidence="2">
    <name type="scientific">hydrocarbon metagenome</name>
    <dbReference type="NCBI Taxonomy" id="938273"/>
    <lineage>
        <taxon>unclassified sequences</taxon>
        <taxon>metagenomes</taxon>
        <taxon>ecological metagenomes</taxon>
    </lineage>
</organism>
<keyword evidence="1" id="KW-0812">Transmembrane</keyword>
<keyword evidence="1" id="KW-0472">Membrane</keyword>
<keyword evidence="2" id="KW-0560">Oxidoreductase</keyword>
<dbReference type="InterPro" id="IPR042106">
    <property type="entry name" value="Nuo/plastoQ_OxRdtase_6_NuoJ"/>
</dbReference>
<dbReference type="EC" id="1.6.5.3" evidence="2"/>
<accession>A0A0W8G015</accession>
<dbReference type="PANTHER" id="PTHR33269">
    <property type="entry name" value="NADH-UBIQUINONE OXIDOREDUCTASE CHAIN 6"/>
    <property type="match status" value="1"/>
</dbReference>
<feature type="transmembrane region" description="Helical" evidence="1">
    <location>
        <begin position="88"/>
        <end position="111"/>
    </location>
</feature>
<reference evidence="2" key="1">
    <citation type="journal article" date="2015" name="Proc. Natl. Acad. Sci. U.S.A.">
        <title>Networks of energetic and metabolic interactions define dynamics in microbial communities.</title>
        <authorList>
            <person name="Embree M."/>
            <person name="Liu J.K."/>
            <person name="Al-Bassam M.M."/>
            <person name="Zengler K."/>
        </authorList>
    </citation>
    <scope>NUCLEOTIDE SEQUENCE</scope>
</reference>
<feature type="transmembrane region" description="Helical" evidence="1">
    <location>
        <begin position="55"/>
        <end position="76"/>
    </location>
</feature>
<dbReference type="PANTHER" id="PTHR33269:SF17">
    <property type="entry name" value="NADH-UBIQUINONE OXIDOREDUCTASE CHAIN 6"/>
    <property type="match status" value="1"/>
</dbReference>